<gene>
    <name evidence="2" type="ORF">CWI80_06415</name>
</gene>
<proteinExistence type="predicted"/>
<dbReference type="PANTHER" id="PTHR42852">
    <property type="entry name" value="THIOL:DISULFIDE INTERCHANGE PROTEIN DSBE"/>
    <property type="match status" value="1"/>
</dbReference>
<dbReference type="CDD" id="cd03011">
    <property type="entry name" value="TlpA_like_ScsD_MtbDsbE"/>
    <property type="match status" value="1"/>
</dbReference>
<dbReference type="GO" id="GO:0016491">
    <property type="term" value="F:oxidoreductase activity"/>
    <property type="evidence" value="ECO:0007669"/>
    <property type="project" value="InterPro"/>
</dbReference>
<dbReference type="PROSITE" id="PS51352">
    <property type="entry name" value="THIOREDOXIN_2"/>
    <property type="match status" value="1"/>
</dbReference>
<dbReference type="Gene3D" id="3.40.30.10">
    <property type="entry name" value="Glutaredoxin"/>
    <property type="match status" value="1"/>
</dbReference>
<dbReference type="Proteomes" id="UP000287022">
    <property type="component" value="Unassembled WGS sequence"/>
</dbReference>
<keyword evidence="3" id="KW-1185">Reference proteome</keyword>
<accession>A0A432ZAH4</accession>
<comment type="caution">
    <text evidence="2">The sequence shown here is derived from an EMBL/GenBank/DDBJ whole genome shotgun (WGS) entry which is preliminary data.</text>
</comment>
<dbReference type="AlphaFoldDB" id="A0A432ZAH4"/>
<organism evidence="2 3">
    <name type="scientific">Pseudidiomarina sediminum</name>
    <dbReference type="NCBI Taxonomy" id="431675"/>
    <lineage>
        <taxon>Bacteria</taxon>
        <taxon>Pseudomonadati</taxon>
        <taxon>Pseudomonadota</taxon>
        <taxon>Gammaproteobacteria</taxon>
        <taxon>Alteromonadales</taxon>
        <taxon>Idiomarinaceae</taxon>
        <taxon>Pseudidiomarina</taxon>
    </lineage>
</organism>
<protein>
    <submittedName>
        <fullName evidence="2">Protein disulfide oxidoreductase</fullName>
    </submittedName>
</protein>
<dbReference type="EMBL" id="PIQE01000001">
    <property type="protein sequence ID" value="RUO74956.1"/>
    <property type="molecule type" value="Genomic_DNA"/>
</dbReference>
<dbReference type="GO" id="GO:0016209">
    <property type="term" value="F:antioxidant activity"/>
    <property type="evidence" value="ECO:0007669"/>
    <property type="project" value="InterPro"/>
</dbReference>
<dbReference type="InterPro" id="IPR013766">
    <property type="entry name" value="Thioredoxin_domain"/>
</dbReference>
<dbReference type="InterPro" id="IPR000866">
    <property type="entry name" value="AhpC/TSA"/>
</dbReference>
<dbReference type="InterPro" id="IPR050553">
    <property type="entry name" value="Thioredoxin_ResA/DsbE_sf"/>
</dbReference>
<dbReference type="SUPFAM" id="SSF52833">
    <property type="entry name" value="Thioredoxin-like"/>
    <property type="match status" value="1"/>
</dbReference>
<evidence type="ECO:0000259" key="1">
    <source>
        <dbReference type="PROSITE" id="PS51352"/>
    </source>
</evidence>
<feature type="domain" description="Thioredoxin" evidence="1">
    <location>
        <begin position="27"/>
        <end position="147"/>
    </location>
</feature>
<dbReference type="InterPro" id="IPR036249">
    <property type="entry name" value="Thioredoxin-like_sf"/>
</dbReference>
<dbReference type="STRING" id="1122124.GCA_000423165_00131"/>
<dbReference type="Pfam" id="PF00578">
    <property type="entry name" value="AhpC-TSA"/>
    <property type="match status" value="1"/>
</dbReference>
<reference evidence="3" key="1">
    <citation type="journal article" date="2018" name="Front. Microbiol.">
        <title>Genome-Based Analysis Reveals the Taxonomy and Diversity of the Family Idiomarinaceae.</title>
        <authorList>
            <person name="Liu Y."/>
            <person name="Lai Q."/>
            <person name="Shao Z."/>
        </authorList>
    </citation>
    <scope>NUCLEOTIDE SEQUENCE [LARGE SCALE GENOMIC DNA]</scope>
    <source>
        <strain evidence="3">c121</strain>
    </source>
</reference>
<sequence>MFKKLLGFLLMVMVVVTVMDVWRGKDLPVGELPESVWMTITEQQRDIIAESYEQPVIVYFWATWCPVCSTITPSVDWLAGHLPVVTVAMRSGTDAELQRYVTQNDYQMVVVNDATGRLSQQWGVPVTPAFAIVSEGEIQSFTAGLTTPMGLYARWLWAKWL</sequence>
<dbReference type="RefSeq" id="WP_026861223.1">
    <property type="nucleotide sequence ID" value="NZ_JAHVIQ010000001.1"/>
</dbReference>
<evidence type="ECO:0000313" key="3">
    <source>
        <dbReference type="Proteomes" id="UP000287022"/>
    </source>
</evidence>
<dbReference type="PANTHER" id="PTHR42852:SF17">
    <property type="entry name" value="THIOREDOXIN-LIKE PROTEIN HI_1115"/>
    <property type="match status" value="1"/>
</dbReference>
<name>A0A432ZAH4_9GAMM</name>
<evidence type="ECO:0000313" key="2">
    <source>
        <dbReference type="EMBL" id="RUO74956.1"/>
    </source>
</evidence>